<evidence type="ECO:0000313" key="7">
    <source>
        <dbReference type="EMBL" id="KAJ1910953.1"/>
    </source>
</evidence>
<comment type="caution">
    <text evidence="7">The sequence shown here is derived from an EMBL/GenBank/DDBJ whole genome shotgun (WGS) entry which is preliminary data.</text>
</comment>
<feature type="region of interest" description="Disordered" evidence="6">
    <location>
        <begin position="103"/>
        <end position="124"/>
    </location>
</feature>
<keyword evidence="4" id="KW-0694">RNA-binding</keyword>
<dbReference type="PANTHER" id="PTHR17224">
    <property type="entry name" value="PEPTIDYL-TRNA HYDROLASE"/>
    <property type="match status" value="1"/>
</dbReference>
<name>A0A9W7ZJY6_9FUNG</name>
<protein>
    <recommendedName>
        <fullName evidence="1">peptidyl-tRNA hydrolase</fullName>
        <ecNumber evidence="1">3.1.1.29</ecNumber>
    </recommendedName>
</protein>
<evidence type="ECO:0000256" key="3">
    <source>
        <dbReference type="ARBA" id="ARBA00022801"/>
    </source>
</evidence>
<dbReference type="PANTHER" id="PTHR17224:SF1">
    <property type="entry name" value="PEPTIDYL-TRNA HYDROLASE"/>
    <property type="match status" value="1"/>
</dbReference>
<gene>
    <name evidence="7" type="ORF">IWQ60_010381</name>
</gene>
<dbReference type="Gene3D" id="3.40.50.1470">
    <property type="entry name" value="Peptidyl-tRNA hydrolase"/>
    <property type="match status" value="1"/>
</dbReference>
<dbReference type="InterPro" id="IPR018171">
    <property type="entry name" value="Pept_tRNA_hydro_CS"/>
</dbReference>
<feature type="compositionally biased region" description="Polar residues" evidence="6">
    <location>
        <begin position="29"/>
        <end position="39"/>
    </location>
</feature>
<feature type="region of interest" description="Disordered" evidence="6">
    <location>
        <begin position="142"/>
        <end position="170"/>
    </location>
</feature>
<sequence length="310" mass="33990">MEKSEPENVQAVTVSRLATAGGKAESLTVRRSPSPQANLPASPRPTWVATTTTVQLVGLGNYTHPGTRHNVGMMVLNAISHQHRLQWQDQRSVKGLTATLTESVVSKPSTPAHGKRRKETPAEREKRILDQLRAQIHSEFATGALDESAPLEPASSLRASPPPESAVEPQPVVEPVRWEITLLKPRVLMNISGVSVAKAVAELGIPVENVLVIHDDMQRDLGKVALKHGGSANGHNGIKSIIDHLRTNAFRRLRIGIGRPLQDDRSRDLVSDFVLGKFTPAERETLENVTYQTCLQQWPGLFLPSDDNRT</sequence>
<evidence type="ECO:0000256" key="2">
    <source>
        <dbReference type="ARBA" id="ARBA00022555"/>
    </source>
</evidence>
<evidence type="ECO:0000256" key="5">
    <source>
        <dbReference type="ARBA" id="ARBA00038063"/>
    </source>
</evidence>
<dbReference type="OrthoDB" id="1711136at2759"/>
<organism evidence="7 8">
    <name type="scientific">Tieghemiomyces parasiticus</name>
    <dbReference type="NCBI Taxonomy" id="78921"/>
    <lineage>
        <taxon>Eukaryota</taxon>
        <taxon>Fungi</taxon>
        <taxon>Fungi incertae sedis</taxon>
        <taxon>Zoopagomycota</taxon>
        <taxon>Kickxellomycotina</taxon>
        <taxon>Dimargaritomycetes</taxon>
        <taxon>Dimargaritales</taxon>
        <taxon>Dimargaritaceae</taxon>
        <taxon>Tieghemiomyces</taxon>
    </lineage>
</organism>
<dbReference type="CDD" id="cd00462">
    <property type="entry name" value="PTH"/>
    <property type="match status" value="1"/>
</dbReference>
<feature type="region of interest" description="Disordered" evidence="6">
    <location>
        <begin position="17"/>
        <end position="44"/>
    </location>
</feature>
<keyword evidence="3" id="KW-0378">Hydrolase</keyword>
<proteinExistence type="inferred from homology"/>
<dbReference type="GO" id="GO:0000049">
    <property type="term" value="F:tRNA binding"/>
    <property type="evidence" value="ECO:0007669"/>
    <property type="project" value="UniProtKB-KW"/>
</dbReference>
<dbReference type="Pfam" id="PF01195">
    <property type="entry name" value="Pept_tRNA_hydro"/>
    <property type="match status" value="1"/>
</dbReference>
<evidence type="ECO:0000256" key="6">
    <source>
        <dbReference type="SAM" id="MobiDB-lite"/>
    </source>
</evidence>
<accession>A0A9W7ZJY6</accession>
<dbReference type="InterPro" id="IPR036416">
    <property type="entry name" value="Pept_tRNA_hydro_sf"/>
</dbReference>
<keyword evidence="8" id="KW-1185">Reference proteome</keyword>
<evidence type="ECO:0000256" key="1">
    <source>
        <dbReference type="ARBA" id="ARBA00013260"/>
    </source>
</evidence>
<evidence type="ECO:0000256" key="4">
    <source>
        <dbReference type="ARBA" id="ARBA00022884"/>
    </source>
</evidence>
<dbReference type="PROSITE" id="PS01196">
    <property type="entry name" value="PEPT_TRNA_HYDROL_2"/>
    <property type="match status" value="1"/>
</dbReference>
<reference evidence="7" key="1">
    <citation type="submission" date="2022-07" db="EMBL/GenBank/DDBJ databases">
        <title>Phylogenomic reconstructions and comparative analyses of Kickxellomycotina fungi.</title>
        <authorList>
            <person name="Reynolds N.K."/>
            <person name="Stajich J.E."/>
            <person name="Barry K."/>
            <person name="Grigoriev I.V."/>
            <person name="Crous P."/>
            <person name="Smith M.E."/>
        </authorList>
    </citation>
    <scope>NUCLEOTIDE SEQUENCE</scope>
    <source>
        <strain evidence="7">RSA 861</strain>
    </source>
</reference>
<dbReference type="EMBL" id="JANBPT010000986">
    <property type="protein sequence ID" value="KAJ1910953.1"/>
    <property type="molecule type" value="Genomic_DNA"/>
</dbReference>
<dbReference type="EC" id="3.1.1.29" evidence="1"/>
<dbReference type="SUPFAM" id="SSF53178">
    <property type="entry name" value="Peptidyl-tRNA hydrolase-like"/>
    <property type="match status" value="2"/>
</dbReference>
<dbReference type="NCBIfam" id="TIGR00447">
    <property type="entry name" value="pth"/>
    <property type="match status" value="1"/>
</dbReference>
<dbReference type="GO" id="GO:0004045">
    <property type="term" value="F:peptidyl-tRNA hydrolase activity"/>
    <property type="evidence" value="ECO:0007669"/>
    <property type="project" value="UniProtKB-EC"/>
</dbReference>
<dbReference type="Proteomes" id="UP001150569">
    <property type="component" value="Unassembled WGS sequence"/>
</dbReference>
<comment type="similarity">
    <text evidence="5">Belongs to the PTH family.</text>
</comment>
<dbReference type="InterPro" id="IPR001328">
    <property type="entry name" value="Pept_tRNA_hydro"/>
</dbReference>
<dbReference type="PROSITE" id="PS01195">
    <property type="entry name" value="PEPT_TRNA_HYDROL_1"/>
    <property type="match status" value="1"/>
</dbReference>
<evidence type="ECO:0000313" key="8">
    <source>
        <dbReference type="Proteomes" id="UP001150569"/>
    </source>
</evidence>
<keyword evidence="2" id="KW-0820">tRNA-binding</keyword>
<dbReference type="AlphaFoldDB" id="A0A9W7ZJY6"/>